<dbReference type="AlphaFoldDB" id="A0A1G6P8J9"/>
<accession>A0A1G6P8J9</accession>
<dbReference type="STRING" id="1190417.SAMN05660690_2451"/>
<name>A0A1G6P8J9_9ACTN</name>
<keyword evidence="2" id="KW-1185">Reference proteome</keyword>
<dbReference type="EMBL" id="FMZF01000003">
    <property type="protein sequence ID" value="SDC76328.1"/>
    <property type="molecule type" value="Genomic_DNA"/>
</dbReference>
<sequence length="46" mass="4913">MSTDPTGPSALVRRPVATAVVRVRPRWTSPAAAVPAREGDLQVTDR</sequence>
<protein>
    <submittedName>
        <fullName evidence="1">Uncharacterized protein</fullName>
    </submittedName>
</protein>
<gene>
    <name evidence="1" type="ORF">SAMN05660690_2451</name>
</gene>
<organism evidence="1 2">
    <name type="scientific">Geodermatophilus telluris</name>
    <dbReference type="NCBI Taxonomy" id="1190417"/>
    <lineage>
        <taxon>Bacteria</taxon>
        <taxon>Bacillati</taxon>
        <taxon>Actinomycetota</taxon>
        <taxon>Actinomycetes</taxon>
        <taxon>Geodermatophilales</taxon>
        <taxon>Geodermatophilaceae</taxon>
        <taxon>Geodermatophilus</taxon>
    </lineage>
</organism>
<dbReference type="Proteomes" id="UP000199416">
    <property type="component" value="Unassembled WGS sequence"/>
</dbReference>
<reference evidence="2" key="1">
    <citation type="submission" date="2016-10" db="EMBL/GenBank/DDBJ databases">
        <authorList>
            <person name="Varghese N."/>
            <person name="Submissions S."/>
        </authorList>
    </citation>
    <scope>NUCLEOTIDE SEQUENCE [LARGE SCALE GENOMIC DNA]</scope>
    <source>
        <strain evidence="2">DSM 45421</strain>
    </source>
</reference>
<dbReference type="RefSeq" id="WP_175471701.1">
    <property type="nucleotide sequence ID" value="NZ_FMZF01000003.1"/>
</dbReference>
<proteinExistence type="predicted"/>
<evidence type="ECO:0000313" key="1">
    <source>
        <dbReference type="EMBL" id="SDC76328.1"/>
    </source>
</evidence>
<evidence type="ECO:0000313" key="2">
    <source>
        <dbReference type="Proteomes" id="UP000199416"/>
    </source>
</evidence>